<feature type="compositionally biased region" description="Polar residues" evidence="1">
    <location>
        <begin position="788"/>
        <end position="797"/>
    </location>
</feature>
<dbReference type="InterPro" id="IPR018289">
    <property type="entry name" value="MULE_transposase_dom"/>
</dbReference>
<feature type="domain" description="MULE transposase" evidence="2">
    <location>
        <begin position="284"/>
        <end position="374"/>
    </location>
</feature>
<feature type="compositionally biased region" description="Basic residues" evidence="1">
    <location>
        <begin position="774"/>
        <end position="783"/>
    </location>
</feature>
<feature type="region of interest" description="Disordered" evidence="1">
    <location>
        <begin position="712"/>
        <end position="797"/>
    </location>
</feature>
<evidence type="ECO:0000313" key="3">
    <source>
        <dbReference type="EMBL" id="CAG8791728.1"/>
    </source>
</evidence>
<name>A0ABN7VQ01_GIGMA</name>
<comment type="caution">
    <text evidence="3">The sequence shown here is derived from an EMBL/GenBank/DDBJ whole genome shotgun (WGS) entry which is preliminary data.</text>
</comment>
<feature type="compositionally biased region" description="Basic and acidic residues" evidence="1">
    <location>
        <begin position="763"/>
        <end position="773"/>
    </location>
</feature>
<evidence type="ECO:0000256" key="1">
    <source>
        <dbReference type="SAM" id="MobiDB-lite"/>
    </source>
</evidence>
<proteinExistence type="predicted"/>
<dbReference type="PANTHER" id="PTHR47718">
    <property type="entry name" value="OS01G0519700 PROTEIN"/>
    <property type="match status" value="1"/>
</dbReference>
<feature type="compositionally biased region" description="Acidic residues" evidence="1">
    <location>
        <begin position="715"/>
        <end position="734"/>
    </location>
</feature>
<accession>A0ABN7VQ01</accession>
<sequence>MAEVDVNHIEYAYETDVDRIEYNEAKNASFMTEIVNVNNDEFINEAEDTNLSISSNEIASSDLFTNKVFPTWDSCDLFISEWAKKKGFRTKKDRVYHEGEVIRKRTYLCDHTRFYCSKSKKDTTSKKIKCQFLVNASCPKFNNPESQIRINKIVNSHNHLLSIEQINFEENKKFSSEMLKDIKFLTSHCKFGATVQRKFLEGKYSAQPIHSKDLYAAIQKFRPTSKSLSNDAALMSSWLDNQKEIDSQWVVVRGWDKDNTLTKLLWMTPEQVKNWIQFSDCVLNDVTHKTNCYSMPLSMFVGFNQYWHNIILAQALLLDESTESHAWMFEEILKVTKKQLAVIMTDADPAVDLAVRNVFSQSYPIHCAFHLTQNINKHLRNSLGSDYSKFLEAFFLCQNSLAKETFEKRFEDIRQNFPSTNSYMEVLYHNKTYWAHWFIRFKFTGESVNSYLKRLLHSSNISLCELMDEVHQLLDMQDQKEEYNFWKLAMPCIRSQNKTNFLFKKIDGCLERILTPIMLQKHRDEINQSVYYEANEFMTDDIERHCHNEQENETYDTSLVEMQQILLNELIYLVGGMDNITNIWSVKVGIVYRHYFKVILITDNAKFHIWLIPSCWYNNNVDVSKESFMNADKFYEEKSIEETGSPTAYLCAFNQDNWDFLEENLSLLQQKKVYGELHSIYKKALNKVLKSQTKSQQLIDLLQEFTEKIELSENSSEDSSEVLSEDSSEDEVDSDKENQEFILLNPKKRHKKGRPAGTKRLKSACEPKKGTKKQERHCKKCSKVGHYQKSSSLKPSF</sequence>
<evidence type="ECO:0000259" key="2">
    <source>
        <dbReference type="Pfam" id="PF10551"/>
    </source>
</evidence>
<dbReference type="EMBL" id="CAJVQB010019602">
    <property type="protein sequence ID" value="CAG8791728.1"/>
    <property type="molecule type" value="Genomic_DNA"/>
</dbReference>
<reference evidence="3 4" key="1">
    <citation type="submission" date="2021-06" db="EMBL/GenBank/DDBJ databases">
        <authorList>
            <person name="Kallberg Y."/>
            <person name="Tangrot J."/>
            <person name="Rosling A."/>
        </authorList>
    </citation>
    <scope>NUCLEOTIDE SEQUENCE [LARGE SCALE GENOMIC DNA]</scope>
    <source>
        <strain evidence="3 4">120-4 pot B 10/14</strain>
    </source>
</reference>
<organism evidence="3 4">
    <name type="scientific">Gigaspora margarita</name>
    <dbReference type="NCBI Taxonomy" id="4874"/>
    <lineage>
        <taxon>Eukaryota</taxon>
        <taxon>Fungi</taxon>
        <taxon>Fungi incertae sedis</taxon>
        <taxon>Mucoromycota</taxon>
        <taxon>Glomeromycotina</taxon>
        <taxon>Glomeromycetes</taxon>
        <taxon>Diversisporales</taxon>
        <taxon>Gigasporaceae</taxon>
        <taxon>Gigaspora</taxon>
    </lineage>
</organism>
<dbReference type="Pfam" id="PF10551">
    <property type="entry name" value="MULE"/>
    <property type="match status" value="1"/>
</dbReference>
<keyword evidence="4" id="KW-1185">Reference proteome</keyword>
<dbReference type="Proteomes" id="UP000789901">
    <property type="component" value="Unassembled WGS sequence"/>
</dbReference>
<dbReference type="PANTHER" id="PTHR47718:SF6">
    <property type="entry name" value="PROTEIN FAR1-RELATED SEQUENCE"/>
    <property type="match status" value="1"/>
</dbReference>
<feature type="compositionally biased region" description="Basic residues" evidence="1">
    <location>
        <begin position="746"/>
        <end position="762"/>
    </location>
</feature>
<protein>
    <submittedName>
        <fullName evidence="3">39133_t:CDS:1</fullName>
    </submittedName>
</protein>
<gene>
    <name evidence="3" type="ORF">GMARGA_LOCUS21328</name>
</gene>
<evidence type="ECO:0000313" key="4">
    <source>
        <dbReference type="Proteomes" id="UP000789901"/>
    </source>
</evidence>